<feature type="compositionally biased region" description="Basic and acidic residues" evidence="1">
    <location>
        <begin position="74"/>
        <end position="83"/>
    </location>
</feature>
<feature type="compositionally biased region" description="Low complexity" evidence="1">
    <location>
        <begin position="198"/>
        <end position="209"/>
    </location>
</feature>
<evidence type="ECO:0008006" key="4">
    <source>
        <dbReference type="Google" id="ProtNLM"/>
    </source>
</evidence>
<feature type="region of interest" description="Disordered" evidence="1">
    <location>
        <begin position="43"/>
        <end position="85"/>
    </location>
</feature>
<gene>
    <name evidence="2" type="ORF">WJX72_006881</name>
</gene>
<feature type="region of interest" description="Disordered" evidence="1">
    <location>
        <begin position="1"/>
        <end position="29"/>
    </location>
</feature>
<accession>A0AAW1R7U1</accession>
<dbReference type="AlphaFoldDB" id="A0AAW1R7U1"/>
<feature type="region of interest" description="Disordered" evidence="1">
    <location>
        <begin position="644"/>
        <end position="683"/>
    </location>
</feature>
<evidence type="ECO:0000313" key="2">
    <source>
        <dbReference type="EMBL" id="KAK9829615.1"/>
    </source>
</evidence>
<proteinExistence type="predicted"/>
<dbReference type="Proteomes" id="UP001489004">
    <property type="component" value="Unassembled WGS sequence"/>
</dbReference>
<reference evidence="2 3" key="1">
    <citation type="journal article" date="2024" name="Nat. Commun.">
        <title>Phylogenomics reveals the evolutionary origins of lichenization in chlorophyte algae.</title>
        <authorList>
            <person name="Puginier C."/>
            <person name="Libourel C."/>
            <person name="Otte J."/>
            <person name="Skaloud P."/>
            <person name="Haon M."/>
            <person name="Grisel S."/>
            <person name="Petersen M."/>
            <person name="Berrin J.G."/>
            <person name="Delaux P.M."/>
            <person name="Dal Grande F."/>
            <person name="Keller J."/>
        </authorList>
    </citation>
    <scope>NUCLEOTIDE SEQUENCE [LARGE SCALE GENOMIC DNA]</scope>
    <source>
        <strain evidence="2 3">SAG 2043</strain>
    </source>
</reference>
<dbReference type="EMBL" id="JALJOR010000001">
    <property type="protein sequence ID" value="KAK9829615.1"/>
    <property type="molecule type" value="Genomic_DNA"/>
</dbReference>
<feature type="region of interest" description="Disordered" evidence="1">
    <location>
        <begin position="761"/>
        <end position="858"/>
    </location>
</feature>
<evidence type="ECO:0000313" key="3">
    <source>
        <dbReference type="Proteomes" id="UP001489004"/>
    </source>
</evidence>
<sequence>MLACSQHASKHTNKRTNSPRSIDNLEQLDAVRKHLELAYTPGTAQQGHSTEAAPNASSVADGHPAPRNAAEDNQDPKMPHLDDLEAGEAPDLDALAERAAQNAMACMPTANGPVHSLAAASLAPTPAGRTPLADVTNTPSTTDSIRQVVPDEEACRKLPPDGVRRALKKVFCHGVAHGATLAPVSEIRPSAASPGQLAPAATADAANSAQGPAPAQNVHAPAHHDPVQRLFGDEEDDREEGELSGVAEVHPELADTAEVHHELAVTAEGISAGHMLQFFECMPLLFEVEVVHHVAYVRAAECCQPALVYLKRAWETLWLAQINGQSPLDWEVFNKRCPTPELLRQAAEEVAQQAVDDWQLDVNFLDLFFSFEVDQHATYLIALRRANDPGYVARYERLAACADEVAKECAEVRLVLDSNVWLDGECNFLQTVLGIRLWRLVDGRIGGCPVVHMDLFSGWKEPGVLKLQLVDRVQRELDGLKDSHHMARAAIFVLASLTGPLDPDSEILRTSSCRLEDLPLFDVLRTPLLKDTSILQQTYMYTMQGQHMVIVTSDKHLQSRCRALGILGISPGDIISMMQEEGVFIKGCSVISSLQAVTERLRRAIPQDNGGHPLRLYGHDMPDDAWLTRAGSALALWRSQSSVASAGRSGSPPASPTALGGRPGSGSSSVEGTGASAVPRPPSRLAAVSFPPAKAQPAAAAAVSQINIKQAVLYTHSCGSKQSQATVVGIKVRPSGSVHYDLQLQDGDKRASVKIKHLAPLQPQEGQATGRTASLQRRSMATEAPRAGTHSGLQGVEQLRGESGSVAAAAQQRSTSAPPVRPRSRHNTLQPREGGHPAITKPAGKPRSCSAARYRDGR</sequence>
<feature type="region of interest" description="Disordered" evidence="1">
    <location>
        <begin position="190"/>
        <end position="223"/>
    </location>
</feature>
<name>A0AAW1R7U1_9CHLO</name>
<comment type="caution">
    <text evidence="2">The sequence shown here is derived from an EMBL/GenBank/DDBJ whole genome shotgun (WGS) entry which is preliminary data.</text>
</comment>
<evidence type="ECO:0000256" key="1">
    <source>
        <dbReference type="SAM" id="MobiDB-lite"/>
    </source>
</evidence>
<organism evidence="2 3">
    <name type="scientific">[Myrmecia] bisecta</name>
    <dbReference type="NCBI Taxonomy" id="41462"/>
    <lineage>
        <taxon>Eukaryota</taxon>
        <taxon>Viridiplantae</taxon>
        <taxon>Chlorophyta</taxon>
        <taxon>core chlorophytes</taxon>
        <taxon>Trebouxiophyceae</taxon>
        <taxon>Trebouxiales</taxon>
        <taxon>Trebouxiaceae</taxon>
        <taxon>Myrmecia</taxon>
    </lineage>
</organism>
<feature type="compositionally biased region" description="Polar residues" evidence="1">
    <location>
        <begin position="764"/>
        <end position="779"/>
    </location>
</feature>
<keyword evidence="3" id="KW-1185">Reference proteome</keyword>
<protein>
    <recommendedName>
        <fullName evidence="4">PIN domain-containing protein</fullName>
    </recommendedName>
</protein>